<evidence type="ECO:0000313" key="3">
    <source>
        <dbReference type="Proteomes" id="UP001152320"/>
    </source>
</evidence>
<sequence>MVNHTDSPEVVHENCDFNLEYEFVDETPEPSAHTFNICECSWSRLRRETKSFRFSSRSDTLDGWKTAESEPQSRSVTPDKMRKRRRVHLLRFYPQPEAGKETRSESYVFLHHENWRQYMKQYRKYHTVGQAGRVNCEDLEWKNLLRHIKLGETFKELLFNSSASLHPPLKFPSMDHWCKEASQAIPFPSQKISQQREKREKRRNLFKSFNLASVKKKENEICPQNWTFNWRDEGLPQTDKERELLPAVGVERELHDGKSIGENWRQINPLSPTGKCGQDVIDFKVWREKYQHKAKGKKVKLNKSKAGPDSQISKTDIHANLDGVGVPLRTADDKKLSTILTGVNSFLPKEKVETAEYKVFQPHELGSLRLGISTASPLERAKSKNTDKLHDKNKSDKLRVLSNALTEKQATSGKKKSKKKKVYLKLDRDDMQSFSIMSYKQLDESDRMQMMGVEKSRGSFEQHTPLPRLMRPLSQHTVIWGNKYGTAEQHELDRRLGSPSAELF</sequence>
<keyword evidence="3" id="KW-1185">Reference proteome</keyword>
<gene>
    <name evidence="2" type="ORF">HOLleu_10443</name>
</gene>
<reference evidence="2" key="1">
    <citation type="submission" date="2021-10" db="EMBL/GenBank/DDBJ databases">
        <title>Tropical sea cucumber genome reveals ecological adaptation and Cuvierian tubules defense mechanism.</title>
        <authorList>
            <person name="Chen T."/>
        </authorList>
    </citation>
    <scope>NUCLEOTIDE SEQUENCE</scope>
    <source>
        <strain evidence="2">Nanhai2018</strain>
        <tissue evidence="2">Muscle</tissue>
    </source>
</reference>
<comment type="caution">
    <text evidence="2">The sequence shown here is derived from an EMBL/GenBank/DDBJ whole genome shotgun (WGS) entry which is preliminary data.</text>
</comment>
<dbReference type="Proteomes" id="UP001152320">
    <property type="component" value="Chromosome 4"/>
</dbReference>
<dbReference type="OrthoDB" id="10624919at2759"/>
<dbReference type="EMBL" id="JAIZAY010000004">
    <property type="protein sequence ID" value="KAJ8043384.1"/>
    <property type="molecule type" value="Genomic_DNA"/>
</dbReference>
<protein>
    <submittedName>
        <fullName evidence="2">Uncharacterized protein</fullName>
    </submittedName>
</protein>
<organism evidence="2 3">
    <name type="scientific">Holothuria leucospilota</name>
    <name type="common">Black long sea cucumber</name>
    <name type="synonym">Mertensiothuria leucospilota</name>
    <dbReference type="NCBI Taxonomy" id="206669"/>
    <lineage>
        <taxon>Eukaryota</taxon>
        <taxon>Metazoa</taxon>
        <taxon>Echinodermata</taxon>
        <taxon>Eleutherozoa</taxon>
        <taxon>Echinozoa</taxon>
        <taxon>Holothuroidea</taxon>
        <taxon>Aspidochirotacea</taxon>
        <taxon>Aspidochirotida</taxon>
        <taxon>Holothuriidae</taxon>
        <taxon>Holothuria</taxon>
    </lineage>
</organism>
<feature type="compositionally biased region" description="Polar residues" evidence="1">
    <location>
        <begin position="403"/>
        <end position="412"/>
    </location>
</feature>
<evidence type="ECO:0000313" key="2">
    <source>
        <dbReference type="EMBL" id="KAJ8043384.1"/>
    </source>
</evidence>
<dbReference type="AlphaFoldDB" id="A0A9Q1CF64"/>
<name>A0A9Q1CF64_HOLLE</name>
<feature type="compositionally biased region" description="Basic and acidic residues" evidence="1">
    <location>
        <begin position="379"/>
        <end position="399"/>
    </location>
</feature>
<evidence type="ECO:0000256" key="1">
    <source>
        <dbReference type="SAM" id="MobiDB-lite"/>
    </source>
</evidence>
<proteinExistence type="predicted"/>
<accession>A0A9Q1CF64</accession>
<feature type="region of interest" description="Disordered" evidence="1">
    <location>
        <begin position="379"/>
        <end position="421"/>
    </location>
</feature>